<dbReference type="GO" id="GO:0003954">
    <property type="term" value="F:NADH dehydrogenase activity"/>
    <property type="evidence" value="ECO:0007669"/>
    <property type="project" value="TreeGrafter"/>
</dbReference>
<feature type="transmembrane region" description="Helical" evidence="6">
    <location>
        <begin position="481"/>
        <end position="503"/>
    </location>
</feature>
<dbReference type="InterPro" id="IPR018393">
    <property type="entry name" value="NADHpl_OxRdtase_5_subgr"/>
</dbReference>
<evidence type="ECO:0000256" key="6">
    <source>
        <dbReference type="SAM" id="Phobius"/>
    </source>
</evidence>
<feature type="domain" description="NADH:quinone oxidoreductase/Mrp antiporter transmembrane" evidence="7">
    <location>
        <begin position="168"/>
        <end position="468"/>
    </location>
</feature>
<feature type="transmembrane region" description="Helical" evidence="6">
    <location>
        <begin position="252"/>
        <end position="270"/>
    </location>
</feature>
<feature type="transmembrane region" description="Helical" evidence="6">
    <location>
        <begin position="291"/>
        <end position="314"/>
    </location>
</feature>
<dbReference type="Pfam" id="PF00662">
    <property type="entry name" value="Proton_antipo_N"/>
    <property type="match status" value="1"/>
</dbReference>
<dbReference type="PANTHER" id="PTHR42829:SF2">
    <property type="entry name" value="NADH-UBIQUINONE OXIDOREDUCTASE CHAIN 5"/>
    <property type="match status" value="1"/>
</dbReference>
<feature type="domain" description="NADH-Ubiquinone oxidoreductase (complex I) chain 5 N-terminal" evidence="8">
    <location>
        <begin position="91"/>
        <end position="135"/>
    </location>
</feature>
<feature type="transmembrane region" description="Helical" evidence="6">
    <location>
        <begin position="214"/>
        <end position="232"/>
    </location>
</feature>
<evidence type="ECO:0000313" key="9">
    <source>
        <dbReference type="EMBL" id="KGF44002.1"/>
    </source>
</evidence>
<feature type="transmembrane region" description="Helical" evidence="6">
    <location>
        <begin position="523"/>
        <end position="549"/>
    </location>
</feature>
<dbReference type="GeneID" id="78531370"/>
<comment type="caution">
    <text evidence="9">The sequence shown here is derived from an EMBL/GenBank/DDBJ whole genome shotgun (WGS) entry which is preliminary data.</text>
</comment>
<feature type="transmembrane region" description="Helical" evidence="6">
    <location>
        <begin position="436"/>
        <end position="460"/>
    </location>
</feature>
<evidence type="ECO:0000259" key="8">
    <source>
        <dbReference type="Pfam" id="PF00662"/>
    </source>
</evidence>
<dbReference type="Gene3D" id="1.20.5.2700">
    <property type="match status" value="1"/>
</dbReference>
<feature type="transmembrane region" description="Helical" evidence="6">
    <location>
        <begin position="667"/>
        <end position="685"/>
    </location>
</feature>
<evidence type="ECO:0000256" key="5">
    <source>
        <dbReference type="RuleBase" id="RU000320"/>
    </source>
</evidence>
<feature type="transmembrane region" description="Helical" evidence="6">
    <location>
        <begin position="109"/>
        <end position="130"/>
    </location>
</feature>
<proteinExistence type="predicted"/>
<dbReference type="InterPro" id="IPR001516">
    <property type="entry name" value="Proton_antipo_N"/>
</dbReference>
<organism evidence="9 10">
    <name type="scientific">Prevotella bivia DNF00320</name>
    <dbReference type="NCBI Taxonomy" id="1401068"/>
    <lineage>
        <taxon>Bacteria</taxon>
        <taxon>Pseudomonadati</taxon>
        <taxon>Bacteroidota</taxon>
        <taxon>Bacteroidia</taxon>
        <taxon>Bacteroidales</taxon>
        <taxon>Prevotellaceae</taxon>
        <taxon>Prevotella</taxon>
    </lineage>
</organism>
<dbReference type="Pfam" id="PF00361">
    <property type="entry name" value="Proton_antipo_M"/>
    <property type="match status" value="1"/>
</dbReference>
<gene>
    <name evidence="9" type="ORF">HMPREF0647_08440</name>
</gene>
<keyword evidence="2 5" id="KW-0812">Transmembrane</keyword>
<dbReference type="PANTHER" id="PTHR42829">
    <property type="entry name" value="NADH-UBIQUINONE OXIDOREDUCTASE CHAIN 5"/>
    <property type="match status" value="1"/>
</dbReference>
<dbReference type="EMBL" id="JRNQ01000054">
    <property type="protein sequence ID" value="KGF44002.1"/>
    <property type="molecule type" value="Genomic_DNA"/>
</dbReference>
<feature type="transmembrane region" description="Helical" evidence="6">
    <location>
        <begin position="30"/>
        <end position="51"/>
    </location>
</feature>
<dbReference type="Proteomes" id="UP000029525">
    <property type="component" value="Unassembled WGS sequence"/>
</dbReference>
<dbReference type="GO" id="GO:0008137">
    <property type="term" value="F:NADH dehydrogenase (ubiquinone) activity"/>
    <property type="evidence" value="ECO:0007669"/>
    <property type="project" value="InterPro"/>
</dbReference>
<feature type="transmembrane region" description="Helical" evidence="6">
    <location>
        <begin position="351"/>
        <end position="372"/>
    </location>
</feature>
<evidence type="ECO:0000256" key="2">
    <source>
        <dbReference type="ARBA" id="ARBA00022692"/>
    </source>
</evidence>
<dbReference type="GO" id="GO:0042773">
    <property type="term" value="P:ATP synthesis coupled electron transport"/>
    <property type="evidence" value="ECO:0007669"/>
    <property type="project" value="InterPro"/>
</dbReference>
<sequence length="686" mass="76902">MFDYAFLILLLPFLSFLTLGLLGMKMPKKVAGIAGTCMLGVLFALSLYTAYHYFFYTGEYTAMGETFKVVNGRLDGGHGAYPTVTVFNFTWLKFTELLTFNIGFRLSPISVMMLVVITTVSFMVHIYSFGYMAERGEHYEFEEYEHGFQRFYAYLSMFTCSMLGLVVATNIFQMYLFWELVGVCSYLLIGFYYPKHTAVHASKKAFIVTRFADLFFLIGILFFSFYVGTFNYDLNVNPELTVTLAKLATDPTTAWAIPTALFLMFIGGAGKSAMFPLHIWLPDAMEGPTPVSALIHAATMVVAGVFQVASLLPIYLQFGAQEQLHWIAWIAAFTAFYAAAVACAQKDIKRGLAFSTISQIAYMLVALGVCFYDAKEGAFGSHGFLHHGGLGYMAAMFHLFTHAMFKALLFLCSGAIIVIIGSNFKEYMGGLHKYMPITNICFLIGCLAIAGIPPFAGFFSKDEIISACNALPGAEGQALKWIMTLVAGMTAFYMFRLYYVIFWGQSYYELDPEHRRRPQEVPFVMWGPLVFLAIISCVAGLIPFGHFVSANGLSYDIHIDWNIATTSIIAAVIGISLATYMYMGKKQPVADALQRAMPNLHKAALNRFYLDNVWQFFTHKIVFRLFSMPIAWFDRRVIDGTFNFLAWGTNEAGESVRSWQSGDVRQYVVWFITGTIALTLVLLCLI</sequence>
<evidence type="ECO:0000256" key="3">
    <source>
        <dbReference type="ARBA" id="ARBA00022989"/>
    </source>
</evidence>
<dbReference type="InterPro" id="IPR001750">
    <property type="entry name" value="ND/Mrp_TM"/>
</dbReference>
<dbReference type="InterPro" id="IPR003945">
    <property type="entry name" value="NU5C-like"/>
</dbReference>
<dbReference type="OrthoDB" id="9807568at2"/>
<comment type="subcellular location">
    <subcellularLocation>
        <location evidence="1">Endomembrane system</location>
        <topology evidence="1">Multi-pass membrane protein</topology>
    </subcellularLocation>
    <subcellularLocation>
        <location evidence="5">Membrane</location>
        <topology evidence="5">Multi-pass membrane protein</topology>
    </subcellularLocation>
</comment>
<accession>A0A096BMR7</accession>
<dbReference type="PRINTS" id="PR01435">
    <property type="entry name" value="NPOXDRDTASE5"/>
</dbReference>
<protein>
    <submittedName>
        <fullName evidence="9">NADH dehydrogenase</fullName>
    </submittedName>
</protein>
<evidence type="ECO:0000256" key="4">
    <source>
        <dbReference type="ARBA" id="ARBA00023136"/>
    </source>
</evidence>
<keyword evidence="3 6" id="KW-1133">Transmembrane helix</keyword>
<dbReference type="PRINTS" id="PR01434">
    <property type="entry name" value="NADHDHGNASE5"/>
</dbReference>
<dbReference type="AlphaFoldDB" id="A0A096BMR7"/>
<evidence type="ECO:0000313" key="10">
    <source>
        <dbReference type="Proteomes" id="UP000029525"/>
    </source>
</evidence>
<feature type="transmembrane region" description="Helical" evidence="6">
    <location>
        <begin position="6"/>
        <end position="23"/>
    </location>
</feature>
<name>A0A096BMR7_9BACT</name>
<evidence type="ECO:0000259" key="7">
    <source>
        <dbReference type="Pfam" id="PF00361"/>
    </source>
</evidence>
<feature type="transmembrane region" description="Helical" evidence="6">
    <location>
        <begin position="151"/>
        <end position="169"/>
    </location>
</feature>
<dbReference type="GO" id="GO:0012505">
    <property type="term" value="C:endomembrane system"/>
    <property type="evidence" value="ECO:0007669"/>
    <property type="project" value="UniProtKB-SubCell"/>
</dbReference>
<reference evidence="9 10" key="1">
    <citation type="submission" date="2014-07" db="EMBL/GenBank/DDBJ databases">
        <authorList>
            <person name="McCorrison J."/>
            <person name="Sanka R."/>
            <person name="Torralba M."/>
            <person name="Gillis M."/>
            <person name="Haft D.H."/>
            <person name="Methe B."/>
            <person name="Sutton G."/>
            <person name="Nelson K.E."/>
        </authorList>
    </citation>
    <scope>NUCLEOTIDE SEQUENCE [LARGE SCALE GENOMIC DNA]</scope>
    <source>
        <strain evidence="9 10">DNF00320</strain>
    </source>
</reference>
<dbReference type="NCBIfam" id="TIGR01974">
    <property type="entry name" value="NDH_I_L"/>
    <property type="match status" value="1"/>
</dbReference>
<keyword evidence="4 6" id="KW-0472">Membrane</keyword>
<dbReference type="GO" id="GO:0015990">
    <property type="term" value="P:electron transport coupled proton transport"/>
    <property type="evidence" value="ECO:0007669"/>
    <property type="project" value="TreeGrafter"/>
</dbReference>
<dbReference type="RefSeq" id="WP_004338707.1">
    <property type="nucleotide sequence ID" value="NZ_JRNQ01000054.1"/>
</dbReference>
<evidence type="ECO:0000256" key="1">
    <source>
        <dbReference type="ARBA" id="ARBA00004127"/>
    </source>
</evidence>
<feature type="transmembrane region" description="Helical" evidence="6">
    <location>
        <begin position="326"/>
        <end position="344"/>
    </location>
</feature>
<feature type="transmembrane region" description="Helical" evidence="6">
    <location>
        <begin position="175"/>
        <end position="193"/>
    </location>
</feature>
<dbReference type="GO" id="GO:0016020">
    <property type="term" value="C:membrane"/>
    <property type="evidence" value="ECO:0007669"/>
    <property type="project" value="UniProtKB-SubCell"/>
</dbReference>
<feature type="transmembrane region" description="Helical" evidence="6">
    <location>
        <begin position="407"/>
        <end position="424"/>
    </location>
</feature>
<feature type="transmembrane region" description="Helical" evidence="6">
    <location>
        <begin position="561"/>
        <end position="583"/>
    </location>
</feature>